<evidence type="ECO:0000313" key="2">
    <source>
        <dbReference type="EMBL" id="CAD8095947.1"/>
    </source>
</evidence>
<keyword evidence="3" id="KW-1185">Reference proteome</keyword>
<protein>
    <submittedName>
        <fullName evidence="2">Uncharacterized protein</fullName>
    </submittedName>
</protein>
<evidence type="ECO:0000313" key="3">
    <source>
        <dbReference type="Proteomes" id="UP000692954"/>
    </source>
</evidence>
<dbReference type="AlphaFoldDB" id="A0A8S1NRG3"/>
<dbReference type="Proteomes" id="UP000692954">
    <property type="component" value="Unassembled WGS sequence"/>
</dbReference>
<accession>A0A8S1NRG3</accession>
<organism evidence="2 3">
    <name type="scientific">Paramecium sonneborni</name>
    <dbReference type="NCBI Taxonomy" id="65129"/>
    <lineage>
        <taxon>Eukaryota</taxon>
        <taxon>Sar</taxon>
        <taxon>Alveolata</taxon>
        <taxon>Ciliophora</taxon>
        <taxon>Intramacronucleata</taxon>
        <taxon>Oligohymenophorea</taxon>
        <taxon>Peniculida</taxon>
        <taxon>Parameciidae</taxon>
        <taxon>Paramecium</taxon>
    </lineage>
</organism>
<comment type="caution">
    <text evidence="2">The sequence shown here is derived from an EMBL/GenBank/DDBJ whole genome shotgun (WGS) entry which is preliminary data.</text>
</comment>
<proteinExistence type="predicted"/>
<name>A0A8S1NRG3_9CILI</name>
<dbReference type="OrthoDB" id="304468at2759"/>
<feature type="compositionally biased region" description="Basic residues" evidence="1">
    <location>
        <begin position="1"/>
        <end position="11"/>
    </location>
</feature>
<reference evidence="2" key="1">
    <citation type="submission" date="2021-01" db="EMBL/GenBank/DDBJ databases">
        <authorList>
            <consortium name="Genoscope - CEA"/>
            <person name="William W."/>
        </authorList>
    </citation>
    <scope>NUCLEOTIDE SEQUENCE</scope>
</reference>
<dbReference type="EMBL" id="CAJJDN010000065">
    <property type="protein sequence ID" value="CAD8095947.1"/>
    <property type="molecule type" value="Genomic_DNA"/>
</dbReference>
<evidence type="ECO:0000256" key="1">
    <source>
        <dbReference type="SAM" id="MobiDB-lite"/>
    </source>
</evidence>
<gene>
    <name evidence="2" type="ORF">PSON_ATCC_30995.1.T0650180</name>
</gene>
<sequence length="70" mass="8550">MSSSTFRKRRNNLQASMPVDQPQQFEEETQQLSQNINSRQHFYDYSQRIQTIDKFLKDLQKLKQMSFYKN</sequence>
<feature type="region of interest" description="Disordered" evidence="1">
    <location>
        <begin position="1"/>
        <end position="32"/>
    </location>
</feature>